<sequence length="221" mass="24706">MLPECLSTPYTHIRVLRNHRDQMVCTTGFVKRDGEFGYFAAVEGGFPEILESVHSLKSTSTEAQKYLEQWLKSTSNNGSKDLVTFFNGEALVFRPLKTGDYVDGTQVVCPRCQKTVPRKKAKNHCRRCEEITGEFQESIVDEDNDGAHQTDAIVGSQRPHSDIEDTTDIWTSLCGSVPTNMLQSTLVNMNASVYHINGRAMILTQKHRSSCDPSSQSPTRS</sequence>
<keyword evidence="2" id="KW-1185">Reference proteome</keyword>
<gene>
    <name evidence="1" type="ORF">BCR41DRAFT_399344</name>
</gene>
<dbReference type="InParanoid" id="A0A1Y2GF96"/>
<dbReference type="Proteomes" id="UP000193648">
    <property type="component" value="Unassembled WGS sequence"/>
</dbReference>
<reference evidence="1 2" key="1">
    <citation type="submission" date="2016-07" db="EMBL/GenBank/DDBJ databases">
        <title>Pervasive Adenine N6-methylation of Active Genes in Fungi.</title>
        <authorList>
            <consortium name="DOE Joint Genome Institute"/>
            <person name="Mondo S.J."/>
            <person name="Dannebaum R.O."/>
            <person name="Kuo R.C."/>
            <person name="Labutti K."/>
            <person name="Haridas S."/>
            <person name="Kuo A."/>
            <person name="Salamov A."/>
            <person name="Ahrendt S.R."/>
            <person name="Lipzen A."/>
            <person name="Sullivan W."/>
            <person name="Andreopoulos W.B."/>
            <person name="Clum A."/>
            <person name="Lindquist E."/>
            <person name="Daum C."/>
            <person name="Ramamoorthy G.K."/>
            <person name="Gryganskyi A."/>
            <person name="Culley D."/>
            <person name="Magnuson J.K."/>
            <person name="James T.Y."/>
            <person name="O'Malley M.A."/>
            <person name="Stajich J.E."/>
            <person name="Spatafora J.W."/>
            <person name="Visel A."/>
            <person name="Grigoriev I.V."/>
        </authorList>
    </citation>
    <scope>NUCLEOTIDE SEQUENCE [LARGE SCALE GENOMIC DNA]</scope>
    <source>
        <strain evidence="1 2">NRRL 3116</strain>
    </source>
</reference>
<evidence type="ECO:0000313" key="2">
    <source>
        <dbReference type="Proteomes" id="UP000193648"/>
    </source>
</evidence>
<dbReference type="EMBL" id="MCFF01000038">
    <property type="protein sequence ID" value="ORZ08269.1"/>
    <property type="molecule type" value="Genomic_DNA"/>
</dbReference>
<evidence type="ECO:0000313" key="1">
    <source>
        <dbReference type="EMBL" id="ORZ08269.1"/>
    </source>
</evidence>
<name>A0A1Y2GF96_9FUNG</name>
<comment type="caution">
    <text evidence="1">The sequence shown here is derived from an EMBL/GenBank/DDBJ whole genome shotgun (WGS) entry which is preliminary data.</text>
</comment>
<dbReference type="RefSeq" id="XP_021878352.1">
    <property type="nucleotide sequence ID" value="XM_022029055.1"/>
</dbReference>
<accession>A0A1Y2GF96</accession>
<dbReference type="AlphaFoldDB" id="A0A1Y2GF96"/>
<proteinExistence type="predicted"/>
<protein>
    <submittedName>
        <fullName evidence="1">Uncharacterized protein</fullName>
    </submittedName>
</protein>
<organism evidence="1 2">
    <name type="scientific">Lobosporangium transversale</name>
    <dbReference type="NCBI Taxonomy" id="64571"/>
    <lineage>
        <taxon>Eukaryota</taxon>
        <taxon>Fungi</taxon>
        <taxon>Fungi incertae sedis</taxon>
        <taxon>Mucoromycota</taxon>
        <taxon>Mortierellomycotina</taxon>
        <taxon>Mortierellomycetes</taxon>
        <taxon>Mortierellales</taxon>
        <taxon>Mortierellaceae</taxon>
        <taxon>Lobosporangium</taxon>
    </lineage>
</organism>
<dbReference type="GeneID" id="33570898"/>
<dbReference type="OrthoDB" id="10570828at2759"/>